<feature type="region of interest" description="Disordered" evidence="1">
    <location>
        <begin position="1"/>
        <end position="23"/>
    </location>
</feature>
<proteinExistence type="predicted"/>
<reference evidence="3 4" key="1">
    <citation type="submission" date="2018-09" db="EMBL/GenBank/DDBJ databases">
        <title>YIM 75000 draft genome.</title>
        <authorList>
            <person name="Tang S."/>
            <person name="Feng Y."/>
        </authorList>
    </citation>
    <scope>NUCLEOTIDE SEQUENCE [LARGE SCALE GENOMIC DNA]</scope>
    <source>
        <strain evidence="3 4">YIM 75000</strain>
    </source>
</reference>
<name>A0A3A3YWY4_9ACTN</name>
<evidence type="ECO:0000256" key="1">
    <source>
        <dbReference type="SAM" id="MobiDB-lite"/>
    </source>
</evidence>
<gene>
    <name evidence="3" type="ORF">D5H78_13185</name>
</gene>
<comment type="caution">
    <text evidence="3">The sequence shown here is derived from an EMBL/GenBank/DDBJ whole genome shotgun (WGS) entry which is preliminary data.</text>
</comment>
<dbReference type="AlphaFoldDB" id="A0A3A3YWY4"/>
<dbReference type="EMBL" id="QZEZ01000006">
    <property type="protein sequence ID" value="RJK94778.1"/>
    <property type="molecule type" value="Genomic_DNA"/>
</dbReference>
<dbReference type="GO" id="GO:0008757">
    <property type="term" value="F:S-adenosylmethionine-dependent methyltransferase activity"/>
    <property type="evidence" value="ECO:0007669"/>
    <property type="project" value="InterPro"/>
</dbReference>
<evidence type="ECO:0000313" key="3">
    <source>
        <dbReference type="EMBL" id="RJK94778.1"/>
    </source>
</evidence>
<dbReference type="InterPro" id="IPR050508">
    <property type="entry name" value="Methyltransf_Superfamily"/>
</dbReference>
<dbReference type="InterPro" id="IPR013216">
    <property type="entry name" value="Methyltransf_11"/>
</dbReference>
<keyword evidence="3" id="KW-0489">Methyltransferase</keyword>
<dbReference type="CDD" id="cd02440">
    <property type="entry name" value="AdoMet_MTases"/>
    <property type="match status" value="1"/>
</dbReference>
<dbReference type="InterPro" id="IPR029063">
    <property type="entry name" value="SAM-dependent_MTases_sf"/>
</dbReference>
<keyword evidence="4" id="KW-1185">Reference proteome</keyword>
<dbReference type="Pfam" id="PF08241">
    <property type="entry name" value="Methyltransf_11"/>
    <property type="match status" value="1"/>
</dbReference>
<accession>A0A3A3YWY4</accession>
<sequence>MHRPARARPVSAGPAREHAGSFRDVDAGSQAQRAAAVAALDVQAQLPAVRRLKAWAVEQLDPRPGARALDVGCGTGEDVQGLALLVAPGGRALGVDPSRAMVEVARRRAATTGSAARFAVGAAERLPVGDAEVDLVRVERVLQHVPGPAAAVAEVHRVLRPGGRAVLVDTDWRTLAVWPGEPAVVAAAREAWAARVPQPAAGARLLDLVAEAGFTDPRLTAEVLLLRPAGAGDPPLGLVVAVAAAAGLDPGAVEAWRRELARAASRGTLVVSVTVLAVSAVRPPLPR</sequence>
<organism evidence="3 4">
    <name type="scientific">Vallicoccus soli</name>
    <dbReference type="NCBI Taxonomy" id="2339232"/>
    <lineage>
        <taxon>Bacteria</taxon>
        <taxon>Bacillati</taxon>
        <taxon>Actinomycetota</taxon>
        <taxon>Actinomycetes</taxon>
        <taxon>Motilibacterales</taxon>
        <taxon>Vallicoccaceae</taxon>
        <taxon>Vallicoccus</taxon>
    </lineage>
</organism>
<dbReference type="Gene3D" id="3.40.50.150">
    <property type="entry name" value="Vaccinia Virus protein VP39"/>
    <property type="match status" value="1"/>
</dbReference>
<feature type="domain" description="Methyltransferase type 11" evidence="2">
    <location>
        <begin position="69"/>
        <end position="166"/>
    </location>
</feature>
<keyword evidence="3" id="KW-0808">Transferase</keyword>
<dbReference type="GO" id="GO:0032259">
    <property type="term" value="P:methylation"/>
    <property type="evidence" value="ECO:0007669"/>
    <property type="project" value="UniProtKB-KW"/>
</dbReference>
<evidence type="ECO:0000313" key="4">
    <source>
        <dbReference type="Proteomes" id="UP000265614"/>
    </source>
</evidence>
<protein>
    <submittedName>
        <fullName evidence="3">Methyltransferase domain-containing protein</fullName>
    </submittedName>
</protein>
<dbReference type="Proteomes" id="UP000265614">
    <property type="component" value="Unassembled WGS sequence"/>
</dbReference>
<dbReference type="PANTHER" id="PTHR42912">
    <property type="entry name" value="METHYLTRANSFERASE"/>
    <property type="match status" value="1"/>
</dbReference>
<dbReference type="SUPFAM" id="SSF53335">
    <property type="entry name" value="S-adenosyl-L-methionine-dependent methyltransferases"/>
    <property type="match status" value="1"/>
</dbReference>
<evidence type="ECO:0000259" key="2">
    <source>
        <dbReference type="Pfam" id="PF08241"/>
    </source>
</evidence>